<keyword evidence="1" id="KW-0805">Transcription regulation</keyword>
<comment type="caution">
    <text evidence="5">The sequence shown here is derived from an EMBL/GenBank/DDBJ whole genome shotgun (WGS) entry which is preliminary data.</text>
</comment>
<evidence type="ECO:0000313" key="5">
    <source>
        <dbReference type="EMBL" id="MCM5682765.1"/>
    </source>
</evidence>
<dbReference type="RefSeq" id="WP_251781310.1">
    <property type="nucleotide sequence ID" value="NZ_JAMKFE010000023.1"/>
</dbReference>
<dbReference type="SUPFAM" id="SSF54909">
    <property type="entry name" value="Dimeric alpha+beta barrel"/>
    <property type="match status" value="1"/>
</dbReference>
<dbReference type="InterPro" id="IPR011008">
    <property type="entry name" value="Dimeric_a/b-barrel"/>
</dbReference>
<dbReference type="InterPro" id="IPR019888">
    <property type="entry name" value="Tscrpt_reg_AsnC-like"/>
</dbReference>
<dbReference type="InterPro" id="IPR019887">
    <property type="entry name" value="Tscrpt_reg_AsnC/Lrp_C"/>
</dbReference>
<keyword evidence="2" id="KW-0238">DNA-binding</keyword>
<dbReference type="PROSITE" id="PS00519">
    <property type="entry name" value="HTH_ASNC_1"/>
    <property type="match status" value="1"/>
</dbReference>
<dbReference type="PRINTS" id="PR00033">
    <property type="entry name" value="HTHASNC"/>
</dbReference>
<dbReference type="Pfam" id="PF01037">
    <property type="entry name" value="AsnC_trans_reg"/>
    <property type="match status" value="1"/>
</dbReference>
<keyword evidence="3" id="KW-0804">Transcription</keyword>
<dbReference type="Proteomes" id="UP001165541">
    <property type="component" value="Unassembled WGS sequence"/>
</dbReference>
<evidence type="ECO:0000313" key="6">
    <source>
        <dbReference type="Proteomes" id="UP001165541"/>
    </source>
</evidence>
<dbReference type="PANTHER" id="PTHR30154:SF53">
    <property type="entry name" value="HTH-TYPE TRANSCRIPTIONAL REGULATOR LRPC"/>
    <property type="match status" value="1"/>
</dbReference>
<dbReference type="InterPro" id="IPR019885">
    <property type="entry name" value="Tscrpt_reg_HTH_AsnC-type_CS"/>
</dbReference>
<protein>
    <submittedName>
        <fullName evidence="5">Lrp/AsnC family transcriptional regulator</fullName>
    </submittedName>
</protein>
<dbReference type="InterPro" id="IPR036388">
    <property type="entry name" value="WH-like_DNA-bd_sf"/>
</dbReference>
<evidence type="ECO:0000259" key="4">
    <source>
        <dbReference type="PROSITE" id="PS50956"/>
    </source>
</evidence>
<dbReference type="PROSITE" id="PS50956">
    <property type="entry name" value="HTH_ASNC_2"/>
    <property type="match status" value="1"/>
</dbReference>
<evidence type="ECO:0000256" key="2">
    <source>
        <dbReference type="ARBA" id="ARBA00023125"/>
    </source>
</evidence>
<feature type="domain" description="HTH asnC-type" evidence="4">
    <location>
        <begin position="7"/>
        <end position="68"/>
    </location>
</feature>
<dbReference type="InterPro" id="IPR036390">
    <property type="entry name" value="WH_DNA-bd_sf"/>
</dbReference>
<gene>
    <name evidence="5" type="ORF">M8A51_24805</name>
</gene>
<sequence length="154" mass="16960">MESKPDLDAKDWRILEILQQDARITWADLGRQVGLSAPAVTERVRVLEDLGVIQGYGARVDPHALGLELTALIRLRTTHAQMRTCLEAFERMAHVLETHRVTGEDCFVLKVLVGKAVQLQAVVDDLARYGAVVTSVVLSSTPVKPIVRTLARPG</sequence>
<keyword evidence="6" id="KW-1185">Reference proteome</keyword>
<organism evidence="5 6">
    <name type="scientific">Caldimonas mangrovi</name>
    <dbReference type="NCBI Taxonomy" id="2944811"/>
    <lineage>
        <taxon>Bacteria</taxon>
        <taxon>Pseudomonadati</taxon>
        <taxon>Pseudomonadota</taxon>
        <taxon>Betaproteobacteria</taxon>
        <taxon>Burkholderiales</taxon>
        <taxon>Sphaerotilaceae</taxon>
        <taxon>Caldimonas</taxon>
    </lineage>
</organism>
<dbReference type="SUPFAM" id="SSF46785">
    <property type="entry name" value="Winged helix' DNA-binding domain"/>
    <property type="match status" value="1"/>
</dbReference>
<accession>A0ABT0YVI9</accession>
<evidence type="ECO:0000256" key="1">
    <source>
        <dbReference type="ARBA" id="ARBA00023015"/>
    </source>
</evidence>
<dbReference type="Gene3D" id="1.10.10.10">
    <property type="entry name" value="Winged helix-like DNA-binding domain superfamily/Winged helix DNA-binding domain"/>
    <property type="match status" value="1"/>
</dbReference>
<evidence type="ECO:0000256" key="3">
    <source>
        <dbReference type="ARBA" id="ARBA00023163"/>
    </source>
</evidence>
<name>A0ABT0YVI9_9BURK</name>
<reference evidence="5" key="1">
    <citation type="submission" date="2022-05" db="EMBL/GenBank/DDBJ databases">
        <title>Schlegelella sp. nov., isolated from mangrove soil.</title>
        <authorList>
            <person name="Liu Y."/>
            <person name="Ge X."/>
            <person name="Liu W."/>
        </authorList>
    </citation>
    <scope>NUCLEOTIDE SEQUENCE</scope>
    <source>
        <strain evidence="5">S2-27</strain>
    </source>
</reference>
<dbReference type="Pfam" id="PF13404">
    <property type="entry name" value="HTH_AsnC-type"/>
    <property type="match status" value="1"/>
</dbReference>
<dbReference type="Gene3D" id="3.30.70.920">
    <property type="match status" value="1"/>
</dbReference>
<dbReference type="InterPro" id="IPR000485">
    <property type="entry name" value="AsnC-type_HTH_dom"/>
</dbReference>
<proteinExistence type="predicted"/>
<dbReference type="SMART" id="SM00344">
    <property type="entry name" value="HTH_ASNC"/>
    <property type="match status" value="1"/>
</dbReference>
<dbReference type="PANTHER" id="PTHR30154">
    <property type="entry name" value="LEUCINE-RESPONSIVE REGULATORY PROTEIN"/>
    <property type="match status" value="1"/>
</dbReference>
<dbReference type="EMBL" id="JAMKFE010000023">
    <property type="protein sequence ID" value="MCM5682765.1"/>
    <property type="molecule type" value="Genomic_DNA"/>
</dbReference>